<dbReference type="Gene3D" id="1.10.630.10">
    <property type="entry name" value="Cytochrome P450"/>
    <property type="match status" value="1"/>
</dbReference>
<accession>A0AAD6E8Z3</accession>
<dbReference type="GO" id="GO:0004499">
    <property type="term" value="F:N,N-dimethylaniline monooxygenase activity"/>
    <property type="evidence" value="ECO:0007669"/>
    <property type="project" value="InterPro"/>
</dbReference>
<dbReference type="GeneID" id="81588349"/>
<dbReference type="RefSeq" id="XP_056753892.1">
    <property type="nucleotide sequence ID" value="XM_056898107.1"/>
</dbReference>
<dbReference type="Pfam" id="PF00743">
    <property type="entry name" value="FMO-like"/>
    <property type="match status" value="1"/>
</dbReference>
<sequence>MGSIEEPNFCQKNKDLDYDVLIIGAGLSGIYSLYRMRQLGLRTKVLEAGGGVGGTWYWNRYPGARFDSESYSYNFSFSQEVLDEWNWSEHFASQPETLRYCEFVCDKFDLRRDMQFDTRVTAAHFQDDTKSWLVTDENGQKYTSRFVVTCIGILNNYTLPNIPGVLDYKGEAFHTARWPAEQVDFTNKRVAVIGTGATAIQVIQEVSKTVGHLTVFQRTPNWSLPLRNAPLTTEEMDKIRSRYPEIFRKCAESWHCFMHVPDKRSTFDLSPEDREAFWEELYAQRGFAKWMSNFGDINTSKEANALFSEFVANKIRGRVHDPVTAEILIPKCHGFGTKRVPMETRYFEAYNQPNVRLVDVKSNPIECVTESGIRTKDEAFEFDMIVYATGFDAVTGSFTAIDFRGVDGVKLKDRWSEGPRTFLGLFVESFPNMMMVMGPHQMFGNIPRSVEYAASWVARFIEFCRDRGITFAGATRQSVLDWTEHVHTCAVGLLANDVDSWMTGVNKNLAHKQKRIIARYQGPAPGYRKRAEEVVTREYRDLAERFLVQDEWGKEQFSLDGLPGAWIPYGGGGFMCTGRHFAKQEILGSVAIFQSYYKLEMVDRPKGWLPRPDRRFYGVGAMPPAEPIPFRIRRRRRGI</sequence>
<evidence type="ECO:0000313" key="6">
    <source>
        <dbReference type="Proteomes" id="UP001213799"/>
    </source>
</evidence>
<comment type="caution">
    <text evidence="5">The sequence shown here is derived from an EMBL/GenBank/DDBJ whole genome shotgun (WGS) entry which is preliminary data.</text>
</comment>
<evidence type="ECO:0008006" key="7">
    <source>
        <dbReference type="Google" id="ProtNLM"/>
    </source>
</evidence>
<keyword evidence="4" id="KW-0560">Oxidoreductase</keyword>
<reference evidence="5" key="1">
    <citation type="journal article" date="2023" name="IMA Fungus">
        <title>Comparative genomic study of the Penicillium genus elucidates a diverse pangenome and 15 lateral gene transfer events.</title>
        <authorList>
            <person name="Petersen C."/>
            <person name="Sorensen T."/>
            <person name="Nielsen M.R."/>
            <person name="Sondergaard T.E."/>
            <person name="Sorensen J.L."/>
            <person name="Fitzpatrick D.A."/>
            <person name="Frisvad J.C."/>
            <person name="Nielsen K.L."/>
        </authorList>
    </citation>
    <scope>NUCLEOTIDE SEQUENCE</scope>
    <source>
        <strain evidence="5">IBT 12815</strain>
    </source>
</reference>
<keyword evidence="2" id="KW-0274">FAD</keyword>
<organism evidence="5 6">
    <name type="scientific">Penicillium hordei</name>
    <dbReference type="NCBI Taxonomy" id="40994"/>
    <lineage>
        <taxon>Eukaryota</taxon>
        <taxon>Fungi</taxon>
        <taxon>Dikarya</taxon>
        <taxon>Ascomycota</taxon>
        <taxon>Pezizomycotina</taxon>
        <taxon>Eurotiomycetes</taxon>
        <taxon>Eurotiomycetidae</taxon>
        <taxon>Eurotiales</taxon>
        <taxon>Aspergillaceae</taxon>
        <taxon>Penicillium</taxon>
    </lineage>
</organism>
<gene>
    <name evidence="5" type="ORF">N7537_007050</name>
</gene>
<dbReference type="InterPro" id="IPR050775">
    <property type="entry name" value="FAD-binding_Monooxygenases"/>
</dbReference>
<dbReference type="AlphaFoldDB" id="A0AAD6E8Z3"/>
<protein>
    <recommendedName>
        <fullName evidence="7">FAD/NAD(P)-binding domain-containing protein</fullName>
    </recommendedName>
</protein>
<dbReference type="PANTHER" id="PTHR43098:SF5">
    <property type="entry name" value="DUAL-FUNCTIONAL MONOOXYGENASE_METHYLTRANSFERASE PSOF"/>
    <property type="match status" value="1"/>
</dbReference>
<dbReference type="GO" id="GO:0050661">
    <property type="term" value="F:NADP binding"/>
    <property type="evidence" value="ECO:0007669"/>
    <property type="project" value="InterPro"/>
</dbReference>
<dbReference type="GO" id="GO:0020037">
    <property type="term" value="F:heme binding"/>
    <property type="evidence" value="ECO:0007669"/>
    <property type="project" value="InterPro"/>
</dbReference>
<dbReference type="Gene3D" id="3.50.50.60">
    <property type="entry name" value="FAD/NAD(P)-binding domain"/>
    <property type="match status" value="2"/>
</dbReference>
<proteinExistence type="predicted"/>
<dbReference type="PANTHER" id="PTHR43098">
    <property type="entry name" value="L-ORNITHINE N(5)-MONOOXYGENASE-RELATED"/>
    <property type="match status" value="1"/>
</dbReference>
<evidence type="ECO:0000256" key="3">
    <source>
        <dbReference type="ARBA" id="ARBA00022857"/>
    </source>
</evidence>
<dbReference type="PRINTS" id="PR00411">
    <property type="entry name" value="PNDRDTASEI"/>
</dbReference>
<dbReference type="InterPro" id="IPR036396">
    <property type="entry name" value="Cyt_P450_sf"/>
</dbReference>
<keyword evidence="6" id="KW-1185">Reference proteome</keyword>
<evidence type="ECO:0000256" key="2">
    <source>
        <dbReference type="ARBA" id="ARBA00022827"/>
    </source>
</evidence>
<keyword evidence="3" id="KW-0521">NADP</keyword>
<name>A0AAD6E8Z3_9EURO</name>
<dbReference type="GO" id="GO:0005506">
    <property type="term" value="F:iron ion binding"/>
    <property type="evidence" value="ECO:0007669"/>
    <property type="project" value="InterPro"/>
</dbReference>
<evidence type="ECO:0000256" key="4">
    <source>
        <dbReference type="ARBA" id="ARBA00023002"/>
    </source>
</evidence>
<dbReference type="EMBL" id="JAQJAE010000003">
    <property type="protein sequence ID" value="KAJ5604094.1"/>
    <property type="molecule type" value="Genomic_DNA"/>
</dbReference>
<dbReference type="GO" id="GO:0050660">
    <property type="term" value="F:flavin adenine dinucleotide binding"/>
    <property type="evidence" value="ECO:0007669"/>
    <property type="project" value="InterPro"/>
</dbReference>
<dbReference type="InterPro" id="IPR036188">
    <property type="entry name" value="FAD/NAD-bd_sf"/>
</dbReference>
<dbReference type="SUPFAM" id="SSF51905">
    <property type="entry name" value="FAD/NAD(P)-binding domain"/>
    <property type="match status" value="2"/>
</dbReference>
<dbReference type="InterPro" id="IPR020946">
    <property type="entry name" value="Flavin_mOase-like"/>
</dbReference>
<dbReference type="SUPFAM" id="SSF48264">
    <property type="entry name" value="Cytochrome P450"/>
    <property type="match status" value="1"/>
</dbReference>
<dbReference type="Proteomes" id="UP001213799">
    <property type="component" value="Unassembled WGS sequence"/>
</dbReference>
<keyword evidence="1" id="KW-0285">Flavoprotein</keyword>
<reference evidence="5" key="2">
    <citation type="submission" date="2023-01" db="EMBL/GenBank/DDBJ databases">
        <authorList>
            <person name="Petersen C."/>
        </authorList>
    </citation>
    <scope>NUCLEOTIDE SEQUENCE</scope>
    <source>
        <strain evidence="5">IBT 12815</strain>
    </source>
</reference>
<evidence type="ECO:0000313" key="5">
    <source>
        <dbReference type="EMBL" id="KAJ5604094.1"/>
    </source>
</evidence>
<evidence type="ECO:0000256" key="1">
    <source>
        <dbReference type="ARBA" id="ARBA00022630"/>
    </source>
</evidence>